<organism evidence="3 4">
    <name type="scientific">Ancylostoma ceylanicum</name>
    <dbReference type="NCBI Taxonomy" id="53326"/>
    <lineage>
        <taxon>Eukaryota</taxon>
        <taxon>Metazoa</taxon>
        <taxon>Ecdysozoa</taxon>
        <taxon>Nematoda</taxon>
        <taxon>Chromadorea</taxon>
        <taxon>Rhabditida</taxon>
        <taxon>Rhabditina</taxon>
        <taxon>Rhabditomorpha</taxon>
        <taxon>Strongyloidea</taxon>
        <taxon>Ancylostomatidae</taxon>
        <taxon>Ancylostomatinae</taxon>
        <taxon>Ancylostoma</taxon>
    </lineage>
</organism>
<feature type="compositionally biased region" description="Polar residues" evidence="1">
    <location>
        <begin position="701"/>
        <end position="710"/>
    </location>
</feature>
<feature type="transmembrane region" description="Helical" evidence="2">
    <location>
        <begin position="105"/>
        <end position="124"/>
    </location>
</feature>
<gene>
    <name evidence="3" type="primary">Acey_s0002.g914</name>
    <name evidence="3" type="ORF">Y032_0002g914</name>
</gene>
<evidence type="ECO:0000313" key="3">
    <source>
        <dbReference type="EMBL" id="EYC33649.1"/>
    </source>
</evidence>
<feature type="transmembrane region" description="Helical" evidence="2">
    <location>
        <begin position="403"/>
        <end position="424"/>
    </location>
</feature>
<keyword evidence="4" id="KW-1185">Reference proteome</keyword>
<feature type="transmembrane region" description="Helical" evidence="2">
    <location>
        <begin position="430"/>
        <end position="448"/>
    </location>
</feature>
<name>A0A016W1D2_9BILA</name>
<dbReference type="OrthoDB" id="10579598at2759"/>
<feature type="transmembrane region" description="Helical" evidence="2">
    <location>
        <begin position="136"/>
        <end position="160"/>
    </location>
</feature>
<dbReference type="AlphaFoldDB" id="A0A016W1D2"/>
<reference evidence="4" key="1">
    <citation type="journal article" date="2015" name="Nat. Genet.">
        <title>The genome and transcriptome of the zoonotic hookworm Ancylostoma ceylanicum identify infection-specific gene families.</title>
        <authorList>
            <person name="Schwarz E.M."/>
            <person name="Hu Y."/>
            <person name="Antoshechkin I."/>
            <person name="Miller M.M."/>
            <person name="Sternberg P.W."/>
            <person name="Aroian R.V."/>
        </authorList>
    </citation>
    <scope>NUCLEOTIDE SEQUENCE</scope>
    <source>
        <strain evidence="4">HY135</strain>
    </source>
</reference>
<keyword evidence="2" id="KW-0812">Transmembrane</keyword>
<feature type="transmembrane region" description="Helical" evidence="2">
    <location>
        <begin position="363"/>
        <end position="382"/>
    </location>
</feature>
<keyword evidence="2" id="KW-1133">Transmembrane helix</keyword>
<sequence>MTSGDDMTDTTLEATTYETEAFASMAGGSRNFQKAAHLAGCNKTLRLPVRADDYDIGFWQSYAAGKMQSFVGEISVEQSRRMIAGAEDGALWDVALTRSSLASHFGFGIFMACLLIALGVVLLVRRSTAPSKQYNSGLLGIIISLLLLVISFIFMLVAIISMAGNASLSKSGVQHLAKKIKDNKTGLSAPLQIHADHIICLLESYSVASEIAEKVKVPLESCMSNVDAKFSDIDGTQVIHAIADLKKDAMEIKRIVSIAAEEIVPILKEVSTEFMEKVYITDIEGIEKMNVFDQETSNIPTYFDTIQSTMAHGLDHFHRSCGEVLDKLLKSVKGVEKRVNFFLSAYGANSMASYLIMAIWFPIGTATICLLTIIALIVRAIVNHVGSISFDETAPSRGKLSRIAAEVINVFAYIVIVISAVLFIMFSANAIFIFSFGLLFGFGVMASVSGPLKDLQVYEETAISFKSKFMEETADIKLMDILAKCQKGEKFFNAVELNQILSPESLRKTLEGSIQKKSYQTIFLKNLLSQKIYFSKLLDAAKDINSTLSRASYSDYKDNVRKPVTRFKDKITKLATNTNALIQKISNAQQQRTAIVDLVTDNLEKAIDSLVKMYSKFLDQIKKQSAKCDDLSNYRPTLGKFIYAHVAAPAQGQWLSCLVAAIFSIVAFCGLLTSVKHFKSFASSDSQIDFEDDAPEKRLKTVQNAQNAPDTQEKQEASAPPNSEE</sequence>
<accession>A0A016W1D2</accession>
<evidence type="ECO:0000256" key="2">
    <source>
        <dbReference type="SAM" id="Phobius"/>
    </source>
</evidence>
<protein>
    <submittedName>
        <fullName evidence="3">Uncharacterized protein</fullName>
    </submittedName>
</protein>
<dbReference type="STRING" id="53326.A0A016W1D2"/>
<dbReference type="EMBL" id="JARK01001338">
    <property type="protein sequence ID" value="EYC33649.1"/>
    <property type="molecule type" value="Genomic_DNA"/>
</dbReference>
<keyword evidence="2" id="KW-0472">Membrane</keyword>
<proteinExistence type="predicted"/>
<evidence type="ECO:0000256" key="1">
    <source>
        <dbReference type="SAM" id="MobiDB-lite"/>
    </source>
</evidence>
<feature type="region of interest" description="Disordered" evidence="1">
    <location>
        <begin position="692"/>
        <end position="725"/>
    </location>
</feature>
<dbReference type="Proteomes" id="UP000024635">
    <property type="component" value="Unassembled WGS sequence"/>
</dbReference>
<evidence type="ECO:0000313" key="4">
    <source>
        <dbReference type="Proteomes" id="UP000024635"/>
    </source>
</evidence>
<comment type="caution">
    <text evidence="3">The sequence shown here is derived from an EMBL/GenBank/DDBJ whole genome shotgun (WGS) entry which is preliminary data.</text>
</comment>
<feature type="transmembrane region" description="Helical" evidence="2">
    <location>
        <begin position="654"/>
        <end position="675"/>
    </location>
</feature>